<dbReference type="InterPro" id="IPR025402">
    <property type="entry name" value="DMP19_C"/>
</dbReference>
<keyword evidence="3" id="KW-1185">Reference proteome</keyword>
<dbReference type="RefSeq" id="WP_091723489.1">
    <property type="nucleotide sequence ID" value="NZ_CAUQLD010000007.1"/>
</dbReference>
<evidence type="ECO:0000313" key="3">
    <source>
        <dbReference type="Proteomes" id="UP000198751"/>
    </source>
</evidence>
<reference evidence="3" key="1">
    <citation type="submission" date="2016-10" db="EMBL/GenBank/DDBJ databases">
        <authorList>
            <person name="Varghese N."/>
            <person name="Submissions S."/>
        </authorList>
    </citation>
    <scope>NUCLEOTIDE SEQUENCE [LARGE SCALE GENOMIC DNA]</scope>
    <source>
        <strain evidence="3">IMMIB L-1606</strain>
    </source>
</reference>
<dbReference type="OrthoDB" id="3720724at2"/>
<protein>
    <recommendedName>
        <fullName evidence="1">DNA mimic protein DMP19 C-terminal domain-containing protein</fullName>
    </recommendedName>
</protein>
<evidence type="ECO:0000313" key="2">
    <source>
        <dbReference type="EMBL" id="SDT61426.1"/>
    </source>
</evidence>
<dbReference type="Proteomes" id="UP000198751">
    <property type="component" value="Chromosome I"/>
</dbReference>
<feature type="domain" description="DNA mimic protein DMP19 C-terminal" evidence="1">
    <location>
        <begin position="41"/>
        <end position="160"/>
    </location>
</feature>
<proteinExistence type="predicted"/>
<gene>
    <name evidence="2" type="ORF">SAMN04489743_3959</name>
</gene>
<dbReference type="Gene3D" id="1.20.1420.60">
    <property type="match status" value="1"/>
</dbReference>
<dbReference type="EMBL" id="LT629779">
    <property type="protein sequence ID" value="SDT61426.1"/>
    <property type="molecule type" value="Genomic_DNA"/>
</dbReference>
<evidence type="ECO:0000259" key="1">
    <source>
        <dbReference type="Pfam" id="PF14300"/>
    </source>
</evidence>
<dbReference type="Pfam" id="PF14300">
    <property type="entry name" value="DMP19"/>
    <property type="match status" value="1"/>
</dbReference>
<accession>A0A1H2BUH5</accession>
<dbReference type="AlphaFoldDB" id="A0A1H2BUH5"/>
<name>A0A1H2BUH5_9MICC</name>
<sequence>MITTQQPVVLTSSSIEASDEEAVAANVSVVDAMHTAHLATDEMSPVAVRSYYVDFYLTQALEGGFAQYAFMSVDRSETDTLIREGMAGMGATAHLDLFNRAVEAYGDLSEEDAEHYLDGPLDDDDEVPAGVVAMEELDGEFEELLERENITALNAAWLRGQADLLVLDDEEVGPYIQQLAAQIPDLAERQARAAEEALEDAPDFEIIIRELCSIAGYELARITMGDPNYVHDGEKTLAWYFSTDHGDFLMVEEDDEAFMINPETQEIVAAVEFEEADAGLVEA</sequence>
<organism evidence="2 3">
    <name type="scientific">Pseudarthrobacter equi</name>
    <dbReference type="NCBI Taxonomy" id="728066"/>
    <lineage>
        <taxon>Bacteria</taxon>
        <taxon>Bacillati</taxon>
        <taxon>Actinomycetota</taxon>
        <taxon>Actinomycetes</taxon>
        <taxon>Micrococcales</taxon>
        <taxon>Micrococcaceae</taxon>
        <taxon>Pseudarthrobacter</taxon>
    </lineage>
</organism>